<dbReference type="EMBL" id="KZ825064">
    <property type="protein sequence ID" value="RAH56630.1"/>
    <property type="molecule type" value="Genomic_DNA"/>
</dbReference>
<evidence type="ECO:0000313" key="1">
    <source>
        <dbReference type="EMBL" id="RAH56630.1"/>
    </source>
</evidence>
<dbReference type="RefSeq" id="XP_025514552.1">
    <property type="nucleotide sequence ID" value="XM_025658699.1"/>
</dbReference>
<proteinExistence type="predicted"/>
<keyword evidence="2" id="KW-1185">Reference proteome</keyword>
<name>A0A8G1VLD7_9EURO</name>
<dbReference type="GeneID" id="37162101"/>
<gene>
    <name evidence="1" type="ORF">BO85DRAFT_439156</name>
</gene>
<sequence length="147" mass="16718">MYGPTTAKLALKQRSQTDLYLSTHLIQTKSYSRYNISDNHNILPSFSGGRLLQETTKFIGYRGGVGASAISLRAGQAQRAYLGTETDSTIYTAELKDIEIILILAESTLLRYNSEVNLYLLPREPFTKIYIQRIRLIYFLYKIKVAV</sequence>
<dbReference type="AlphaFoldDB" id="A0A8G1VLD7"/>
<organism evidence="1 2">
    <name type="scientific">Aspergillus piperis CBS 112811</name>
    <dbReference type="NCBI Taxonomy" id="1448313"/>
    <lineage>
        <taxon>Eukaryota</taxon>
        <taxon>Fungi</taxon>
        <taxon>Dikarya</taxon>
        <taxon>Ascomycota</taxon>
        <taxon>Pezizomycotina</taxon>
        <taxon>Eurotiomycetes</taxon>
        <taxon>Eurotiomycetidae</taxon>
        <taxon>Eurotiales</taxon>
        <taxon>Aspergillaceae</taxon>
        <taxon>Aspergillus</taxon>
        <taxon>Aspergillus subgen. Circumdati</taxon>
    </lineage>
</organism>
<accession>A0A8G1VLD7</accession>
<reference evidence="1 2" key="1">
    <citation type="submission" date="2018-02" db="EMBL/GenBank/DDBJ databases">
        <title>The genomes of Aspergillus section Nigri reveals drivers in fungal speciation.</title>
        <authorList>
            <consortium name="DOE Joint Genome Institute"/>
            <person name="Vesth T.C."/>
            <person name="Nybo J."/>
            <person name="Theobald S."/>
            <person name="Brandl J."/>
            <person name="Frisvad J.C."/>
            <person name="Nielsen K.F."/>
            <person name="Lyhne E.K."/>
            <person name="Kogle M.E."/>
            <person name="Kuo A."/>
            <person name="Riley R."/>
            <person name="Clum A."/>
            <person name="Nolan M."/>
            <person name="Lipzen A."/>
            <person name="Salamov A."/>
            <person name="Henrissat B."/>
            <person name="Wiebenga A."/>
            <person name="De vries R.P."/>
            <person name="Grigoriev I.V."/>
            <person name="Mortensen U.H."/>
            <person name="Andersen M.R."/>
            <person name="Baker S.E."/>
        </authorList>
    </citation>
    <scope>NUCLEOTIDE SEQUENCE [LARGE SCALE GENOMIC DNA]</scope>
    <source>
        <strain evidence="1 2">CBS 112811</strain>
    </source>
</reference>
<evidence type="ECO:0000313" key="2">
    <source>
        <dbReference type="Proteomes" id="UP000249526"/>
    </source>
</evidence>
<protein>
    <submittedName>
        <fullName evidence="1">Uncharacterized protein</fullName>
    </submittedName>
</protein>
<dbReference type="Proteomes" id="UP000249526">
    <property type="component" value="Unassembled WGS sequence"/>
</dbReference>